<keyword evidence="1" id="KW-0812">Transmembrane</keyword>
<accession>A0A934S5J1</accession>
<evidence type="ECO:0000256" key="2">
    <source>
        <dbReference type="SAM" id="SignalP"/>
    </source>
</evidence>
<keyword evidence="1" id="KW-0472">Membrane</keyword>
<keyword evidence="2" id="KW-0732">Signal</keyword>
<feature type="chain" id="PRO_5037212061" description="PEP-CTERM protein-sorting domain-containing protein" evidence="2">
    <location>
        <begin position="22"/>
        <end position="210"/>
    </location>
</feature>
<evidence type="ECO:0000256" key="1">
    <source>
        <dbReference type="SAM" id="Phobius"/>
    </source>
</evidence>
<feature type="transmembrane region" description="Helical" evidence="1">
    <location>
        <begin position="184"/>
        <end position="206"/>
    </location>
</feature>
<name>A0A934S5J1_9BACT</name>
<feature type="signal peptide" evidence="2">
    <location>
        <begin position="1"/>
        <end position="21"/>
    </location>
</feature>
<dbReference type="EMBL" id="JAENIJ010000022">
    <property type="protein sequence ID" value="MBK1883495.1"/>
    <property type="molecule type" value="Genomic_DNA"/>
</dbReference>
<dbReference type="Proteomes" id="UP000603141">
    <property type="component" value="Unassembled WGS sequence"/>
</dbReference>
<reference evidence="3" key="1">
    <citation type="submission" date="2021-01" db="EMBL/GenBank/DDBJ databases">
        <title>Modified the classification status of verrucomicrobia.</title>
        <authorList>
            <person name="Feng X."/>
        </authorList>
    </citation>
    <scope>NUCLEOTIDE SEQUENCE</scope>
    <source>
        <strain evidence="3">KCTC 22041</strain>
    </source>
</reference>
<keyword evidence="4" id="KW-1185">Reference proteome</keyword>
<keyword evidence="1" id="KW-1133">Transmembrane helix</keyword>
<organism evidence="3 4">
    <name type="scientific">Luteolibacter pohnpeiensis</name>
    <dbReference type="NCBI Taxonomy" id="454153"/>
    <lineage>
        <taxon>Bacteria</taxon>
        <taxon>Pseudomonadati</taxon>
        <taxon>Verrucomicrobiota</taxon>
        <taxon>Verrucomicrobiia</taxon>
        <taxon>Verrucomicrobiales</taxon>
        <taxon>Verrucomicrobiaceae</taxon>
        <taxon>Luteolibacter</taxon>
    </lineage>
</organism>
<comment type="caution">
    <text evidence="3">The sequence shown here is derived from an EMBL/GenBank/DDBJ whole genome shotgun (WGS) entry which is preliminary data.</text>
</comment>
<dbReference type="RefSeq" id="WP_200271701.1">
    <property type="nucleotide sequence ID" value="NZ_JAENIJ010000022.1"/>
</dbReference>
<evidence type="ECO:0000313" key="4">
    <source>
        <dbReference type="Proteomes" id="UP000603141"/>
    </source>
</evidence>
<dbReference type="AlphaFoldDB" id="A0A934S5J1"/>
<evidence type="ECO:0008006" key="5">
    <source>
        <dbReference type="Google" id="ProtNLM"/>
    </source>
</evidence>
<proteinExistence type="predicted"/>
<protein>
    <recommendedName>
        <fullName evidence="5">PEP-CTERM protein-sorting domain-containing protein</fullName>
    </recommendedName>
</protein>
<gene>
    <name evidence="3" type="ORF">JIN85_13795</name>
</gene>
<sequence>MKKKIILSLVAAFGFASPAFATVTLNFNNAFAGGVTSNFADASGTVSNGLYWGIIIDTDGSGLSTTYDSVDLTAGTEVVLTTGGTATTNVLVLSSDLTTDTSLYSEGDFVTTGGDGGITGITDLVLGELGISQGDSFSIVWFDSDGVQAGILTDASFILPADGSASDYDDPFVGTDPVRSATGLTFGVVPEPSVALLGALGALGLLRRRR</sequence>
<evidence type="ECO:0000313" key="3">
    <source>
        <dbReference type="EMBL" id="MBK1883495.1"/>
    </source>
</evidence>